<sequence length="104" mass="12185">MLSYNIVIRKVKTYDRSPLILSKIHEYLVHTALELNVPFFNIFFLQKLPQVIKTCYWNTHQPCIHMGILGALVGWNWKRLVLNSWTTQQQPHDLLGNVAKVIVE</sequence>
<accession>A0A0E9WYZ1</accession>
<proteinExistence type="predicted"/>
<reference evidence="1" key="2">
    <citation type="journal article" date="2015" name="Fish Shellfish Immunol.">
        <title>Early steps in the European eel (Anguilla anguilla)-Vibrio vulnificus interaction in the gills: Role of the RtxA13 toxin.</title>
        <authorList>
            <person name="Callol A."/>
            <person name="Pajuelo D."/>
            <person name="Ebbesson L."/>
            <person name="Teles M."/>
            <person name="MacKenzie S."/>
            <person name="Amaro C."/>
        </authorList>
    </citation>
    <scope>NUCLEOTIDE SEQUENCE</scope>
</reference>
<organism evidence="1">
    <name type="scientific">Anguilla anguilla</name>
    <name type="common">European freshwater eel</name>
    <name type="synonym">Muraena anguilla</name>
    <dbReference type="NCBI Taxonomy" id="7936"/>
    <lineage>
        <taxon>Eukaryota</taxon>
        <taxon>Metazoa</taxon>
        <taxon>Chordata</taxon>
        <taxon>Craniata</taxon>
        <taxon>Vertebrata</taxon>
        <taxon>Euteleostomi</taxon>
        <taxon>Actinopterygii</taxon>
        <taxon>Neopterygii</taxon>
        <taxon>Teleostei</taxon>
        <taxon>Anguilliformes</taxon>
        <taxon>Anguillidae</taxon>
        <taxon>Anguilla</taxon>
    </lineage>
</organism>
<name>A0A0E9WYZ1_ANGAN</name>
<protein>
    <submittedName>
        <fullName evidence="1">Uncharacterized protein</fullName>
    </submittedName>
</protein>
<dbReference type="AlphaFoldDB" id="A0A0E9WYZ1"/>
<dbReference type="EMBL" id="GBXM01012870">
    <property type="protein sequence ID" value="JAH95707.1"/>
    <property type="molecule type" value="Transcribed_RNA"/>
</dbReference>
<reference evidence="1" key="1">
    <citation type="submission" date="2014-11" db="EMBL/GenBank/DDBJ databases">
        <authorList>
            <person name="Amaro Gonzalez C."/>
        </authorList>
    </citation>
    <scope>NUCLEOTIDE SEQUENCE</scope>
</reference>
<evidence type="ECO:0000313" key="1">
    <source>
        <dbReference type="EMBL" id="JAH95707.1"/>
    </source>
</evidence>